<dbReference type="InterPro" id="IPR034151">
    <property type="entry name" value="TOPRIM_DnaG_bac"/>
</dbReference>
<dbReference type="GO" id="GO:0000428">
    <property type="term" value="C:DNA-directed RNA polymerase complex"/>
    <property type="evidence" value="ECO:0007669"/>
    <property type="project" value="UniProtKB-KW"/>
</dbReference>
<evidence type="ECO:0000256" key="8">
    <source>
        <dbReference type="ARBA" id="ARBA00022833"/>
    </source>
</evidence>
<evidence type="ECO:0000259" key="15">
    <source>
        <dbReference type="PROSITE" id="PS50880"/>
    </source>
</evidence>
<gene>
    <name evidence="12" type="primary">dnaG</name>
    <name evidence="16" type="ORF">MiSe_29500</name>
</gene>
<keyword evidence="1 12" id="KW-0240">DNA-directed RNA polymerase</keyword>
<keyword evidence="8 12" id="KW-0862">Zinc</keyword>
<evidence type="ECO:0000256" key="6">
    <source>
        <dbReference type="ARBA" id="ARBA00022723"/>
    </source>
</evidence>
<dbReference type="RefSeq" id="WP_226580986.1">
    <property type="nucleotide sequence ID" value="NZ_BLAY01000041.1"/>
</dbReference>
<evidence type="ECO:0000256" key="2">
    <source>
        <dbReference type="ARBA" id="ARBA00022515"/>
    </source>
</evidence>
<dbReference type="SUPFAM" id="SSF57783">
    <property type="entry name" value="Zinc beta-ribbon"/>
    <property type="match status" value="1"/>
</dbReference>
<dbReference type="EMBL" id="BLAY01000041">
    <property type="protein sequence ID" value="GET38196.1"/>
    <property type="molecule type" value="Genomic_DNA"/>
</dbReference>
<comment type="similarity">
    <text evidence="12 13">Belongs to the DnaG primase family.</text>
</comment>
<dbReference type="GO" id="GO:0003899">
    <property type="term" value="F:DNA-directed RNA polymerase activity"/>
    <property type="evidence" value="ECO:0007669"/>
    <property type="project" value="UniProtKB-UniRule"/>
</dbReference>
<evidence type="ECO:0000256" key="11">
    <source>
        <dbReference type="ARBA" id="ARBA00023163"/>
    </source>
</evidence>
<evidence type="ECO:0000256" key="1">
    <source>
        <dbReference type="ARBA" id="ARBA00022478"/>
    </source>
</evidence>
<keyword evidence="6 12" id="KW-0479">Metal-binding</keyword>
<dbReference type="PANTHER" id="PTHR30313">
    <property type="entry name" value="DNA PRIMASE"/>
    <property type="match status" value="1"/>
</dbReference>
<keyword evidence="7 12" id="KW-0863">Zinc-finger</keyword>
<evidence type="ECO:0000313" key="17">
    <source>
        <dbReference type="Proteomes" id="UP001050975"/>
    </source>
</evidence>
<evidence type="ECO:0000256" key="10">
    <source>
        <dbReference type="ARBA" id="ARBA00023125"/>
    </source>
</evidence>
<evidence type="ECO:0000256" key="3">
    <source>
        <dbReference type="ARBA" id="ARBA00022679"/>
    </source>
</evidence>
<dbReference type="FunFam" id="3.90.980.10:FF:000001">
    <property type="entry name" value="DNA primase"/>
    <property type="match status" value="1"/>
</dbReference>
<dbReference type="GO" id="GO:0003677">
    <property type="term" value="F:DNA binding"/>
    <property type="evidence" value="ECO:0007669"/>
    <property type="project" value="UniProtKB-KW"/>
</dbReference>
<keyword evidence="3 12" id="KW-0808">Transferase</keyword>
<dbReference type="Pfam" id="PF01807">
    <property type="entry name" value="Zn_ribbon_DnaG"/>
    <property type="match status" value="1"/>
</dbReference>
<keyword evidence="4 12" id="KW-0548">Nucleotidyltransferase</keyword>
<dbReference type="PIRSF" id="PIRSF002811">
    <property type="entry name" value="DnaG"/>
    <property type="match status" value="1"/>
</dbReference>
<organism evidence="16 17">
    <name type="scientific">Microseira wollei NIES-4236</name>
    <dbReference type="NCBI Taxonomy" id="2530354"/>
    <lineage>
        <taxon>Bacteria</taxon>
        <taxon>Bacillati</taxon>
        <taxon>Cyanobacteriota</taxon>
        <taxon>Cyanophyceae</taxon>
        <taxon>Oscillatoriophycideae</taxon>
        <taxon>Aerosakkonematales</taxon>
        <taxon>Aerosakkonemataceae</taxon>
        <taxon>Microseira</taxon>
    </lineage>
</organism>
<dbReference type="SMART" id="SM00400">
    <property type="entry name" value="ZnF_CHCC"/>
    <property type="match status" value="1"/>
</dbReference>
<evidence type="ECO:0000256" key="13">
    <source>
        <dbReference type="PIRNR" id="PIRNR002811"/>
    </source>
</evidence>
<comment type="catalytic activity">
    <reaction evidence="12">
        <text>ssDNA + n NTP = ssDNA/pppN(pN)n-1 hybrid + (n-1) diphosphate.</text>
        <dbReference type="EC" id="2.7.7.101"/>
    </reaction>
</comment>
<keyword evidence="10 12" id="KW-0238">DNA-binding</keyword>
<evidence type="ECO:0000256" key="7">
    <source>
        <dbReference type="ARBA" id="ARBA00022771"/>
    </source>
</evidence>
<dbReference type="GO" id="GO:0006269">
    <property type="term" value="P:DNA replication, synthesis of primer"/>
    <property type="evidence" value="ECO:0007669"/>
    <property type="project" value="UniProtKB-UniRule"/>
</dbReference>
<dbReference type="GO" id="GO:1990077">
    <property type="term" value="C:primosome complex"/>
    <property type="evidence" value="ECO:0007669"/>
    <property type="project" value="UniProtKB-KW"/>
</dbReference>
<evidence type="ECO:0000256" key="14">
    <source>
        <dbReference type="PIRSR" id="PIRSR002811-1"/>
    </source>
</evidence>
<dbReference type="FunFam" id="3.90.580.10:FF:000001">
    <property type="entry name" value="DNA primase"/>
    <property type="match status" value="1"/>
</dbReference>
<protein>
    <recommendedName>
        <fullName evidence="12 13">DNA primase</fullName>
        <ecNumber evidence="12">2.7.7.101</ecNumber>
    </recommendedName>
</protein>
<dbReference type="InterPro" id="IPR006171">
    <property type="entry name" value="TOPRIM_dom"/>
</dbReference>
<feature type="zinc finger region" description="CHC2-type" evidence="12 14">
    <location>
        <begin position="41"/>
        <end position="65"/>
    </location>
</feature>
<accession>A0AAV3X9Z5</accession>
<dbReference type="Gene3D" id="3.90.580.10">
    <property type="entry name" value="Zinc finger, CHC2-type domain"/>
    <property type="match status" value="1"/>
</dbReference>
<dbReference type="Pfam" id="PF08275">
    <property type="entry name" value="DNAG_N"/>
    <property type="match status" value="1"/>
</dbReference>
<feature type="domain" description="Toprim" evidence="15">
    <location>
        <begin position="265"/>
        <end position="348"/>
    </location>
</feature>
<dbReference type="HAMAP" id="MF_00974">
    <property type="entry name" value="DNA_primase_DnaG"/>
    <property type="match status" value="1"/>
</dbReference>
<keyword evidence="5 12" id="KW-0235">DNA replication</keyword>
<dbReference type="CDD" id="cd03364">
    <property type="entry name" value="TOPRIM_DnaG_primases"/>
    <property type="match status" value="1"/>
</dbReference>
<dbReference type="Pfam" id="PF10410">
    <property type="entry name" value="DnaB_bind"/>
    <property type="match status" value="1"/>
</dbReference>
<dbReference type="GO" id="GO:0008270">
    <property type="term" value="F:zinc ion binding"/>
    <property type="evidence" value="ECO:0007669"/>
    <property type="project" value="UniProtKB-UniRule"/>
</dbReference>
<evidence type="ECO:0000256" key="5">
    <source>
        <dbReference type="ARBA" id="ARBA00022705"/>
    </source>
</evidence>
<dbReference type="SMART" id="SM00493">
    <property type="entry name" value="TOPRIM"/>
    <property type="match status" value="1"/>
</dbReference>
<dbReference type="NCBIfam" id="TIGR01391">
    <property type="entry name" value="dnaG"/>
    <property type="match status" value="1"/>
</dbReference>
<dbReference type="InterPro" id="IPR037068">
    <property type="entry name" value="DNA_primase_core_N_sf"/>
</dbReference>
<comment type="subunit">
    <text evidence="12">Monomer. Interacts with DnaB.</text>
</comment>
<evidence type="ECO:0000313" key="16">
    <source>
        <dbReference type="EMBL" id="GET38196.1"/>
    </source>
</evidence>
<dbReference type="Proteomes" id="UP001050975">
    <property type="component" value="Unassembled WGS sequence"/>
</dbReference>
<dbReference type="InterPro" id="IPR036977">
    <property type="entry name" value="DNA_primase_Znf_CHC2"/>
</dbReference>
<dbReference type="GO" id="GO:0005737">
    <property type="term" value="C:cytoplasm"/>
    <property type="evidence" value="ECO:0007669"/>
    <property type="project" value="TreeGrafter"/>
</dbReference>
<dbReference type="AlphaFoldDB" id="A0AAV3X9Z5"/>
<comment type="function">
    <text evidence="12 13">RNA polymerase that catalyzes the synthesis of short RNA molecules used as primers for DNA polymerase during DNA replication.</text>
</comment>
<evidence type="ECO:0000256" key="9">
    <source>
        <dbReference type="ARBA" id="ARBA00022842"/>
    </source>
</evidence>
<dbReference type="FunFam" id="3.40.1360.10:FF:000002">
    <property type="entry name" value="DNA primase"/>
    <property type="match status" value="1"/>
</dbReference>
<dbReference type="InterPro" id="IPR013264">
    <property type="entry name" value="DNAG_N"/>
</dbReference>
<comment type="caution">
    <text evidence="16">The sequence shown here is derived from an EMBL/GenBank/DDBJ whole genome shotgun (WGS) entry which is preliminary data.</text>
</comment>
<dbReference type="InterPro" id="IPR030846">
    <property type="entry name" value="DnaG_bac"/>
</dbReference>
<evidence type="ECO:0000256" key="12">
    <source>
        <dbReference type="HAMAP-Rule" id="MF_00974"/>
    </source>
</evidence>
<dbReference type="EC" id="2.7.7.101" evidence="12"/>
<sequence>MQNPRLHPDTIEEVKQRADIVDVISEHVVLRKRGKDFVGLCPFHTEKSPSFTVSPSKQMYYCFGCQAGGGTIKFLMELGKQSFGDVVLELAQRYQVPIKTLQAEQRQELQRQLSLREQLYEILALTARFYEHALRQSQGHQALEYLQSQRRLRQETIQHFQLGYAPAGWETLYRYLVEDKHYPVQLLEQAGLIRRRREGEGYYDYFRDRIIIPICDTSGRVIGFGGRTLTNEQPKYLNSPETELFNKGKTLFALDQAKNAIAKLDQGIVVEGYFDAIALHAVGITNAVASLGTALSLAQVRQLLRYTESKQLVLNFDADAAGTNAASRAIGEIADLAYAGEVQLRILNIPDGKDADEFLNSSSDGGEKYRHLLETAPLWLDWQIQLLIKDQNLKQADQYQRVVQQMVKLLAQIPNLETRNLYINRCAEILSKGELRLVPNYAQTLLGQIKRNQRQKSTGVVTKQPAETVVVQSDRDRLLKAEGLLLRIFLHCPEHRQAVIQALQERDLQFSLSHHRFLWAQILDLQATNSLEDLDLLSKLQDRCLEFKQEMAQVQHLFHLDEKTQLDIYCAEELIQSAVACQEKVMCEKQYSYFSELLKKTDPTKETERWQYFVNELYKTKQRLKELNRKLNFAVGWVS</sequence>
<dbReference type="InterPro" id="IPR050219">
    <property type="entry name" value="DnaG_primase"/>
</dbReference>
<dbReference type="Gene3D" id="3.40.1360.10">
    <property type="match status" value="1"/>
</dbReference>
<dbReference type="InterPro" id="IPR019475">
    <property type="entry name" value="DNA_primase_DnaB-bd"/>
</dbReference>
<dbReference type="PROSITE" id="PS50880">
    <property type="entry name" value="TOPRIM"/>
    <property type="match status" value="1"/>
</dbReference>
<reference evidence="16" key="1">
    <citation type="submission" date="2019-10" db="EMBL/GenBank/DDBJ databases">
        <title>Draft genome sequece of Microseira wollei NIES-4236.</title>
        <authorList>
            <person name="Yamaguchi H."/>
            <person name="Suzuki S."/>
            <person name="Kawachi M."/>
        </authorList>
    </citation>
    <scope>NUCLEOTIDE SEQUENCE</scope>
    <source>
        <strain evidence="16">NIES-4236</strain>
    </source>
</reference>
<keyword evidence="11 12" id="KW-0804">Transcription</keyword>
<dbReference type="SUPFAM" id="SSF56731">
    <property type="entry name" value="DNA primase core"/>
    <property type="match status" value="1"/>
</dbReference>
<dbReference type="Pfam" id="PF13155">
    <property type="entry name" value="Toprim_2"/>
    <property type="match status" value="1"/>
</dbReference>
<dbReference type="PANTHER" id="PTHR30313:SF2">
    <property type="entry name" value="DNA PRIMASE"/>
    <property type="match status" value="1"/>
</dbReference>
<dbReference type="InterPro" id="IPR002694">
    <property type="entry name" value="Znf_CHC2"/>
</dbReference>
<dbReference type="Gene3D" id="3.90.980.10">
    <property type="entry name" value="DNA primase, catalytic core, N-terminal domain"/>
    <property type="match status" value="1"/>
</dbReference>
<proteinExistence type="inferred from homology"/>
<comment type="cofactor">
    <cofactor evidence="12 13 14">
        <name>Zn(2+)</name>
        <dbReference type="ChEBI" id="CHEBI:29105"/>
    </cofactor>
    <text evidence="12 13 14">Binds 1 zinc ion per monomer.</text>
</comment>
<keyword evidence="2 12" id="KW-0639">Primosome</keyword>
<comment type="domain">
    <text evidence="12">Contains an N-terminal zinc-binding domain, a central core domain that contains the primase activity, and a C-terminal DnaB-binding domain.</text>
</comment>
<dbReference type="InterPro" id="IPR006295">
    <property type="entry name" value="DNA_primase_DnaG"/>
</dbReference>
<keyword evidence="9" id="KW-0460">Magnesium</keyword>
<name>A0AAV3X9Z5_9CYAN</name>
<keyword evidence="17" id="KW-1185">Reference proteome</keyword>
<evidence type="ECO:0000256" key="4">
    <source>
        <dbReference type="ARBA" id="ARBA00022695"/>
    </source>
</evidence>